<reference evidence="5 6" key="1">
    <citation type="submission" date="2019-07" db="EMBL/GenBank/DDBJ databases">
        <title>Whole genome shotgun sequence of Pseudonocardia sulfidoxydans NBRC 16205.</title>
        <authorList>
            <person name="Hosoyama A."/>
            <person name="Uohara A."/>
            <person name="Ohji S."/>
            <person name="Ichikawa N."/>
        </authorList>
    </citation>
    <scope>NUCLEOTIDE SEQUENCE [LARGE SCALE GENOMIC DNA]</scope>
    <source>
        <strain evidence="5 6">NBRC 16205</strain>
    </source>
</reference>
<evidence type="ECO:0000313" key="5">
    <source>
        <dbReference type="EMBL" id="GEL23326.1"/>
    </source>
</evidence>
<evidence type="ECO:0000313" key="6">
    <source>
        <dbReference type="Proteomes" id="UP000321685"/>
    </source>
</evidence>
<dbReference type="EMBL" id="BJVJ01000018">
    <property type="protein sequence ID" value="GEL23326.1"/>
    <property type="molecule type" value="Genomic_DNA"/>
</dbReference>
<name>A0A511DEW5_9PSEU</name>
<gene>
    <name evidence="5" type="ORF">PSU4_22800</name>
</gene>
<keyword evidence="4" id="KW-1133">Transmembrane helix</keyword>
<dbReference type="Proteomes" id="UP000321685">
    <property type="component" value="Unassembled WGS sequence"/>
</dbReference>
<dbReference type="PANTHER" id="PTHR44858">
    <property type="entry name" value="TETRATRICOPEPTIDE REPEAT PROTEIN 6"/>
    <property type="match status" value="1"/>
</dbReference>
<feature type="transmembrane region" description="Helical" evidence="4">
    <location>
        <begin position="293"/>
        <end position="312"/>
    </location>
</feature>
<keyword evidence="6" id="KW-1185">Reference proteome</keyword>
<dbReference type="SUPFAM" id="SSF48452">
    <property type="entry name" value="TPR-like"/>
    <property type="match status" value="1"/>
</dbReference>
<feature type="transmembrane region" description="Helical" evidence="4">
    <location>
        <begin position="318"/>
        <end position="339"/>
    </location>
</feature>
<dbReference type="AlphaFoldDB" id="A0A511DEW5"/>
<dbReference type="InterPro" id="IPR011990">
    <property type="entry name" value="TPR-like_helical_dom_sf"/>
</dbReference>
<keyword evidence="2 3" id="KW-0802">TPR repeat</keyword>
<dbReference type="RefSeq" id="WP_186816883.1">
    <property type="nucleotide sequence ID" value="NZ_BJVJ01000018.1"/>
</dbReference>
<sequence>MSAPRPGTDGLADARARIAHLRQVRRLDDAERAARDALSSWPGDAGLLCELAAVLLARERYTEALPAADAAVAAAPGDERGHRLRGLLLSMLDRHAEALSAAWTSVSIAPQEPVAGIAYARVLQRAGRLRDAAQAAGRVVTLAPSSADAHFLLADVAGDLGDVTTARRAYEETLRLDPEHAAARHDLAVLDARARRPGRALRGLIDAGRLAPAMTQVRSTVVAVLWQLSGRMRLWLVVATIAVLATAESALAARIVGGVVLLLTAGLGWWSLRGLPRGSWPVLVATLRTDRPLTLVYAVLAVCLLVLVAVVATGLGVLAILVWFALIALGLLTLVVGLARRRRQRTSER</sequence>
<evidence type="ECO:0000256" key="1">
    <source>
        <dbReference type="ARBA" id="ARBA00022737"/>
    </source>
</evidence>
<organism evidence="5 6">
    <name type="scientific">Pseudonocardia sulfidoxydans NBRC 16205</name>
    <dbReference type="NCBI Taxonomy" id="1223511"/>
    <lineage>
        <taxon>Bacteria</taxon>
        <taxon>Bacillati</taxon>
        <taxon>Actinomycetota</taxon>
        <taxon>Actinomycetes</taxon>
        <taxon>Pseudonocardiales</taxon>
        <taxon>Pseudonocardiaceae</taxon>
        <taxon>Pseudonocardia</taxon>
    </lineage>
</organism>
<dbReference type="PANTHER" id="PTHR44858:SF1">
    <property type="entry name" value="UDP-N-ACETYLGLUCOSAMINE--PEPTIDE N-ACETYLGLUCOSAMINYLTRANSFERASE SPINDLY-RELATED"/>
    <property type="match status" value="1"/>
</dbReference>
<keyword evidence="4" id="KW-0472">Membrane</keyword>
<evidence type="ECO:0000256" key="2">
    <source>
        <dbReference type="ARBA" id="ARBA00022803"/>
    </source>
</evidence>
<feature type="transmembrane region" description="Helical" evidence="4">
    <location>
        <begin position="251"/>
        <end position="272"/>
    </location>
</feature>
<protein>
    <submittedName>
        <fullName evidence="5">Uncharacterized protein</fullName>
    </submittedName>
</protein>
<evidence type="ECO:0000256" key="4">
    <source>
        <dbReference type="SAM" id="Phobius"/>
    </source>
</evidence>
<dbReference type="InterPro" id="IPR050498">
    <property type="entry name" value="Ycf3"/>
</dbReference>
<proteinExistence type="predicted"/>
<dbReference type="SMART" id="SM00028">
    <property type="entry name" value="TPR"/>
    <property type="match status" value="3"/>
</dbReference>
<accession>A0A511DEW5</accession>
<comment type="caution">
    <text evidence="5">The sequence shown here is derived from an EMBL/GenBank/DDBJ whole genome shotgun (WGS) entry which is preliminary data.</text>
</comment>
<dbReference type="PROSITE" id="PS50005">
    <property type="entry name" value="TPR"/>
    <property type="match status" value="1"/>
</dbReference>
<evidence type="ECO:0000256" key="3">
    <source>
        <dbReference type="PROSITE-ProRule" id="PRU00339"/>
    </source>
</evidence>
<feature type="repeat" description="TPR" evidence="3">
    <location>
        <begin position="147"/>
        <end position="180"/>
    </location>
</feature>
<keyword evidence="4" id="KW-0812">Transmembrane</keyword>
<dbReference type="Pfam" id="PF13432">
    <property type="entry name" value="TPR_16"/>
    <property type="match status" value="2"/>
</dbReference>
<keyword evidence="1" id="KW-0677">Repeat</keyword>
<dbReference type="InterPro" id="IPR019734">
    <property type="entry name" value="TPR_rpt"/>
</dbReference>
<dbReference type="Gene3D" id="1.25.40.10">
    <property type="entry name" value="Tetratricopeptide repeat domain"/>
    <property type="match status" value="1"/>
</dbReference>